<dbReference type="Proteomes" id="UP001381693">
    <property type="component" value="Unassembled WGS sequence"/>
</dbReference>
<evidence type="ECO:0000256" key="3">
    <source>
        <dbReference type="ARBA" id="ARBA00023125"/>
    </source>
</evidence>
<feature type="compositionally biased region" description="Polar residues" evidence="6">
    <location>
        <begin position="1"/>
        <end position="19"/>
    </location>
</feature>
<evidence type="ECO:0000313" key="9">
    <source>
        <dbReference type="Proteomes" id="UP001381693"/>
    </source>
</evidence>
<protein>
    <recommendedName>
        <fullName evidence="7">Protein capicua homolog-like C-terminal tri-helical domain-containing protein</fullName>
    </recommendedName>
</protein>
<keyword evidence="2" id="KW-0805">Transcription regulation</keyword>
<dbReference type="PANTHER" id="PTHR13059:SF13">
    <property type="entry name" value="PROTEIN CAPICUA HOMOLOG"/>
    <property type="match status" value="1"/>
</dbReference>
<evidence type="ECO:0000256" key="1">
    <source>
        <dbReference type="ARBA" id="ARBA00022553"/>
    </source>
</evidence>
<keyword evidence="3" id="KW-0238">DNA-binding</keyword>
<feature type="domain" description="Protein capicua homolog-like C-terminal tri-helical" evidence="7">
    <location>
        <begin position="70"/>
        <end position="122"/>
    </location>
</feature>
<keyword evidence="1" id="KW-0597">Phosphoprotein</keyword>
<dbReference type="GO" id="GO:0000981">
    <property type="term" value="F:DNA-binding transcription factor activity, RNA polymerase II-specific"/>
    <property type="evidence" value="ECO:0007669"/>
    <property type="project" value="TreeGrafter"/>
</dbReference>
<accession>A0AAN8XGL7</accession>
<comment type="caution">
    <text evidence="8">The sequence shown here is derived from an EMBL/GenBank/DDBJ whole genome shotgun (WGS) entry which is preliminary data.</text>
</comment>
<sequence>MSVTPHLTPSLTPSSTLQGSKFFPPDFNPESFKEPRGETGDLESPVGGQSPRTPKTPRDADKSHSSLRHILDQRRTLVMQLFSEYGWFPSAQAVAHFQTRYSDIFPTKNCLILKIREVRQKVHQNTPSTPGVPSSPNPVAANATTGIATTSNSVAPGPQLVHKSHHSKHLCNL</sequence>
<dbReference type="InterPro" id="IPR052412">
    <property type="entry name" value="CC-Dev_Transcription_Reg"/>
</dbReference>
<evidence type="ECO:0000259" key="7">
    <source>
        <dbReference type="Pfam" id="PF25981"/>
    </source>
</evidence>
<dbReference type="AlphaFoldDB" id="A0AAN8XGL7"/>
<reference evidence="8 9" key="1">
    <citation type="submission" date="2023-11" db="EMBL/GenBank/DDBJ databases">
        <title>Halocaridina rubra genome assembly.</title>
        <authorList>
            <person name="Smith C."/>
        </authorList>
    </citation>
    <scope>NUCLEOTIDE SEQUENCE [LARGE SCALE GENOMIC DNA]</scope>
    <source>
        <strain evidence="8">EP-1</strain>
        <tissue evidence="8">Whole</tissue>
    </source>
</reference>
<proteinExistence type="predicted"/>
<evidence type="ECO:0000256" key="2">
    <source>
        <dbReference type="ARBA" id="ARBA00023015"/>
    </source>
</evidence>
<evidence type="ECO:0000313" key="8">
    <source>
        <dbReference type="EMBL" id="KAK7083012.1"/>
    </source>
</evidence>
<gene>
    <name evidence="8" type="ORF">SK128_018504</name>
</gene>
<name>A0AAN8XGL7_HALRR</name>
<keyword evidence="5" id="KW-0539">Nucleus</keyword>
<feature type="region of interest" description="Disordered" evidence="6">
    <location>
        <begin position="1"/>
        <end position="67"/>
    </location>
</feature>
<dbReference type="InterPro" id="IPR058606">
    <property type="entry name" value="HTH_Cic_C"/>
</dbReference>
<dbReference type="EMBL" id="JAXCGZ010003830">
    <property type="protein sequence ID" value="KAK7083012.1"/>
    <property type="molecule type" value="Genomic_DNA"/>
</dbReference>
<feature type="compositionally biased region" description="Basic and acidic residues" evidence="6">
    <location>
        <begin position="56"/>
        <end position="67"/>
    </location>
</feature>
<dbReference type="GO" id="GO:0000977">
    <property type="term" value="F:RNA polymerase II transcription regulatory region sequence-specific DNA binding"/>
    <property type="evidence" value="ECO:0007669"/>
    <property type="project" value="TreeGrafter"/>
</dbReference>
<dbReference type="Pfam" id="PF25981">
    <property type="entry name" value="HTH_Cic_C"/>
    <property type="match status" value="1"/>
</dbReference>
<evidence type="ECO:0000256" key="6">
    <source>
        <dbReference type="SAM" id="MobiDB-lite"/>
    </source>
</evidence>
<keyword evidence="9" id="KW-1185">Reference proteome</keyword>
<evidence type="ECO:0000256" key="4">
    <source>
        <dbReference type="ARBA" id="ARBA00023163"/>
    </source>
</evidence>
<keyword evidence="4" id="KW-0804">Transcription</keyword>
<organism evidence="8 9">
    <name type="scientific">Halocaridina rubra</name>
    <name type="common">Hawaiian red shrimp</name>
    <dbReference type="NCBI Taxonomy" id="373956"/>
    <lineage>
        <taxon>Eukaryota</taxon>
        <taxon>Metazoa</taxon>
        <taxon>Ecdysozoa</taxon>
        <taxon>Arthropoda</taxon>
        <taxon>Crustacea</taxon>
        <taxon>Multicrustacea</taxon>
        <taxon>Malacostraca</taxon>
        <taxon>Eumalacostraca</taxon>
        <taxon>Eucarida</taxon>
        <taxon>Decapoda</taxon>
        <taxon>Pleocyemata</taxon>
        <taxon>Caridea</taxon>
        <taxon>Atyoidea</taxon>
        <taxon>Atyidae</taxon>
        <taxon>Halocaridina</taxon>
    </lineage>
</organism>
<evidence type="ECO:0000256" key="5">
    <source>
        <dbReference type="ARBA" id="ARBA00023242"/>
    </source>
</evidence>
<dbReference type="PANTHER" id="PTHR13059">
    <property type="entry name" value="HMG-BOX TRANSCRIPTION FACTOR BBX"/>
    <property type="match status" value="1"/>
</dbReference>
<dbReference type="GO" id="GO:0005634">
    <property type="term" value="C:nucleus"/>
    <property type="evidence" value="ECO:0007669"/>
    <property type="project" value="TreeGrafter"/>
</dbReference>